<reference evidence="1 2" key="1">
    <citation type="submission" date="2024-04" db="EMBL/GenBank/DDBJ databases">
        <authorList>
            <person name="Waldvogel A.-M."/>
            <person name="Schoenle A."/>
        </authorList>
    </citation>
    <scope>NUCLEOTIDE SEQUENCE [LARGE SCALE GENOMIC DNA]</scope>
</reference>
<dbReference type="PANTHER" id="PTHR31025:SF19">
    <property type="entry name" value="SI:CH73-42K18.1-RELATED"/>
    <property type="match status" value="1"/>
</dbReference>
<organism evidence="1 2">
    <name type="scientific">Knipowitschia caucasica</name>
    <name type="common">Caucasian dwarf goby</name>
    <name type="synonym">Pomatoschistus caucasicus</name>
    <dbReference type="NCBI Taxonomy" id="637954"/>
    <lineage>
        <taxon>Eukaryota</taxon>
        <taxon>Metazoa</taxon>
        <taxon>Chordata</taxon>
        <taxon>Craniata</taxon>
        <taxon>Vertebrata</taxon>
        <taxon>Euteleostomi</taxon>
        <taxon>Actinopterygii</taxon>
        <taxon>Neopterygii</taxon>
        <taxon>Teleostei</taxon>
        <taxon>Neoteleostei</taxon>
        <taxon>Acanthomorphata</taxon>
        <taxon>Gobiaria</taxon>
        <taxon>Gobiiformes</taxon>
        <taxon>Gobioidei</taxon>
        <taxon>Gobiidae</taxon>
        <taxon>Gobiinae</taxon>
        <taxon>Knipowitschia</taxon>
    </lineage>
</organism>
<accession>A0AAV2KQK0</accession>
<protein>
    <submittedName>
        <fullName evidence="1">Uncharacterized protein</fullName>
    </submittedName>
</protein>
<evidence type="ECO:0000313" key="2">
    <source>
        <dbReference type="Proteomes" id="UP001497482"/>
    </source>
</evidence>
<dbReference type="Proteomes" id="UP001497482">
    <property type="component" value="Chromosome 19"/>
</dbReference>
<dbReference type="PANTHER" id="PTHR31025">
    <property type="entry name" value="SI:CH211-196P9.1-RELATED"/>
    <property type="match status" value="1"/>
</dbReference>
<keyword evidence="2" id="KW-1185">Reference proteome</keyword>
<gene>
    <name evidence="1" type="ORF">KC01_LOCUS20672</name>
</gene>
<sequence length="222" mass="25517">MQKTFALRREEIINTNTPISELKNRWPALFCEPHLYKEFHLITNKNLQFTFFAALDECATKLLSLYRQRRSGPFGEKLSSLLLDYSEQDKNDVQKTRTAVLFGLPLYLKEDPSQIFRTCKEEELDGSKDGTVALVAVTGDAATPWSAQQVAIVLEDQIVSTHRCWVDALVILFGLIYALHLEYPQKVKGFFDFLQMILLNLDEGRMQLSPKLQTLKNELDNE</sequence>
<proteinExistence type="predicted"/>
<dbReference type="EMBL" id="OZ035841">
    <property type="protein sequence ID" value="CAL1591291.1"/>
    <property type="molecule type" value="Genomic_DNA"/>
</dbReference>
<name>A0AAV2KQK0_KNICA</name>
<dbReference type="AlphaFoldDB" id="A0AAV2KQK0"/>
<evidence type="ECO:0000313" key="1">
    <source>
        <dbReference type="EMBL" id="CAL1591291.1"/>
    </source>
</evidence>